<evidence type="ECO:0000313" key="6">
    <source>
        <dbReference type="EMBL" id="OLQ74348.1"/>
    </source>
</evidence>
<dbReference type="Proteomes" id="UP000186905">
    <property type="component" value="Unassembled WGS sequence"/>
</dbReference>
<keyword evidence="7" id="KW-1185">Reference proteome</keyword>
<evidence type="ECO:0000256" key="3">
    <source>
        <dbReference type="ARBA" id="ARBA00022801"/>
    </source>
</evidence>
<keyword evidence="3" id="KW-0378">Hydrolase</keyword>
<dbReference type="PANTHER" id="PTHR37326:SF1">
    <property type="entry name" value="BLL3975 PROTEIN"/>
    <property type="match status" value="1"/>
</dbReference>
<dbReference type="GO" id="GO:0046872">
    <property type="term" value="F:metal ion binding"/>
    <property type="evidence" value="ECO:0007669"/>
    <property type="project" value="UniProtKB-KW"/>
</dbReference>
<dbReference type="AlphaFoldDB" id="A0A1Q9GIQ6"/>
<evidence type="ECO:0000259" key="5">
    <source>
        <dbReference type="Pfam" id="PF24827"/>
    </source>
</evidence>
<dbReference type="OrthoDB" id="9782876at2"/>
<protein>
    <recommendedName>
        <fullName evidence="5">Succinylglutamate desuccinylase/Aspartoacylase catalytic domain-containing protein</fullName>
    </recommendedName>
</protein>
<evidence type="ECO:0000256" key="1">
    <source>
        <dbReference type="ARBA" id="ARBA00001947"/>
    </source>
</evidence>
<dbReference type="RefSeq" id="WP_075765851.1">
    <property type="nucleotide sequence ID" value="NZ_MJIL01000084.1"/>
</dbReference>
<proteinExistence type="predicted"/>
<accession>A0A1Q9GIQ6</accession>
<dbReference type="GO" id="GO:0016788">
    <property type="term" value="F:hydrolase activity, acting on ester bonds"/>
    <property type="evidence" value="ECO:0007669"/>
    <property type="project" value="InterPro"/>
</dbReference>
<dbReference type="CDD" id="cd06251">
    <property type="entry name" value="M14_ASTE_ASPA-like"/>
    <property type="match status" value="1"/>
</dbReference>
<dbReference type="SUPFAM" id="SSF53187">
    <property type="entry name" value="Zn-dependent exopeptidases"/>
    <property type="match status" value="1"/>
</dbReference>
<dbReference type="GO" id="GO:0016811">
    <property type="term" value="F:hydrolase activity, acting on carbon-nitrogen (but not peptide) bonds, in linear amides"/>
    <property type="evidence" value="ECO:0007669"/>
    <property type="project" value="InterPro"/>
</dbReference>
<dbReference type="STRING" id="1903952.BIT28_09230"/>
<dbReference type="Pfam" id="PF24827">
    <property type="entry name" value="AstE_AspA_cat"/>
    <property type="match status" value="1"/>
</dbReference>
<dbReference type="PANTHER" id="PTHR37326">
    <property type="entry name" value="BLL3975 PROTEIN"/>
    <property type="match status" value="1"/>
</dbReference>
<sequence>MSKTVYTQDVLQGRQVIEHLQAEELPEGIHSFWFRPQNNGIGQSWHLPVIVFRGEKEVDGPKVMITAGVHGDELNGVITAQKIIQQLQAQPIKGTVTVVPIVNVSGMLMHSRDFIPSDPDASPTNINRIFPGNPDGDAAQRYIAAIWQNLLGHNADFAIDLHTQTRGAEYPLYVFADYRIPQTVKMARLMNPDCIFDDPGDEGVLETVWNRSGVPSITVEVGAGKVLQPDMIERSLQGVLNILKAEGVIDGEPKPATQEHYEGKKVITVRSEVGGFALPQVEIGSRVEAGQLVAIQYDSFGDELKRYEAPSSGYVLSVNQDPMREPGTLLVRLLK</sequence>
<name>A0A1Q9GIQ6_9GAMM</name>
<evidence type="ECO:0000256" key="2">
    <source>
        <dbReference type="ARBA" id="ARBA00022723"/>
    </source>
</evidence>
<feature type="domain" description="Succinylglutamate desuccinylase/Aspartoacylase catalytic" evidence="5">
    <location>
        <begin position="59"/>
        <end position="244"/>
    </location>
</feature>
<dbReference type="InterPro" id="IPR055438">
    <property type="entry name" value="AstE_AspA_cat"/>
</dbReference>
<comment type="cofactor">
    <cofactor evidence="1">
        <name>Zn(2+)</name>
        <dbReference type="ChEBI" id="CHEBI:29105"/>
    </cofactor>
</comment>
<gene>
    <name evidence="6" type="ORF">BIT28_09230</name>
</gene>
<dbReference type="EMBL" id="MJIL01000084">
    <property type="protein sequence ID" value="OLQ74348.1"/>
    <property type="molecule type" value="Genomic_DNA"/>
</dbReference>
<organism evidence="6 7">
    <name type="scientific">Photobacterium proteolyticum</name>
    <dbReference type="NCBI Taxonomy" id="1903952"/>
    <lineage>
        <taxon>Bacteria</taxon>
        <taxon>Pseudomonadati</taxon>
        <taxon>Pseudomonadota</taxon>
        <taxon>Gammaproteobacteria</taxon>
        <taxon>Vibrionales</taxon>
        <taxon>Vibrionaceae</taxon>
        <taxon>Photobacterium</taxon>
    </lineage>
</organism>
<dbReference type="PIRSF" id="PIRSF039012">
    <property type="entry name" value="ASP"/>
    <property type="match status" value="1"/>
</dbReference>
<evidence type="ECO:0000256" key="4">
    <source>
        <dbReference type="ARBA" id="ARBA00022833"/>
    </source>
</evidence>
<reference evidence="6 7" key="1">
    <citation type="submission" date="2016-09" db="EMBL/GenBank/DDBJ databases">
        <title>Photobacterium proteolyticum sp. nov. a protease producing bacterium isolated from ocean sediments of Laizhou Bay.</title>
        <authorList>
            <person name="Li Y."/>
        </authorList>
    </citation>
    <scope>NUCLEOTIDE SEQUENCE [LARGE SCALE GENOMIC DNA]</scope>
    <source>
        <strain evidence="6 7">13-12</strain>
    </source>
</reference>
<keyword evidence="4" id="KW-0862">Zinc</keyword>
<keyword evidence="2" id="KW-0479">Metal-binding</keyword>
<dbReference type="InterPro" id="IPR053138">
    <property type="entry name" value="N-alpha-Ac-DABA_deacetylase"/>
</dbReference>
<comment type="caution">
    <text evidence="6">The sequence shown here is derived from an EMBL/GenBank/DDBJ whole genome shotgun (WGS) entry which is preliminary data.</text>
</comment>
<dbReference type="Gene3D" id="3.40.630.10">
    <property type="entry name" value="Zn peptidases"/>
    <property type="match status" value="1"/>
</dbReference>
<dbReference type="InterPro" id="IPR043795">
    <property type="entry name" value="N-alpha-Ac-DABA-like"/>
</dbReference>
<evidence type="ECO:0000313" key="7">
    <source>
        <dbReference type="Proteomes" id="UP000186905"/>
    </source>
</evidence>